<gene>
    <name evidence="9" type="ORF">PEX2_108860</name>
</gene>
<keyword evidence="10" id="KW-1185">Reference proteome</keyword>
<sequence>MVDFNKKRPSFNLGVVDVEASDMKNIDKNADVGLQFLAQAEKIEYTEEEEKAVRRKIDLHLLPILCLTFGLQYLDKVTTSYAAVYGMRKDLGLVGQEYSWATSMFYFGYLVAQAPSSYLLTKFPIGKYASFNVFLWGIMVLLCACAKNFAGLAVLRFFMGVFESAIGPCWVTMMSIFYKNGEQGSRVTTWYGFVGLAAIIGALLAYGVGQTDSGVAEWQLVFLICGGFTVLWSIVIFFFLPSDPMTARFLTPRERLIAVERLRSNRTGMRSSIFKWKQAMEALTDPQCWMIAAWAGISNITNIAGSFLPLIIQDMGFSGLTTTLLTLPVGGVEIIAMLVAGLLSSRMKNGRTVIMFLVSAPTLVGIVLLDVLPQSSTWARIVGVWLVLCVPAGYAILLSLISSNVAGFSKKLMTTSMVFVAFCVANIVNPQLFISTEAPRYGTGLRGMLVSISLVLFLCILMCFYYNFENRRRDRESAKLSEGQQVVTVENEEFFDRTDKEDWVKFRYSW</sequence>
<evidence type="ECO:0000256" key="5">
    <source>
        <dbReference type="ARBA" id="ARBA00023136"/>
    </source>
</evidence>
<evidence type="ECO:0000259" key="8">
    <source>
        <dbReference type="PROSITE" id="PS50850"/>
    </source>
</evidence>
<dbReference type="GeneID" id="27683575"/>
<dbReference type="InterPro" id="IPR020846">
    <property type="entry name" value="MFS_dom"/>
</dbReference>
<evidence type="ECO:0000313" key="9">
    <source>
        <dbReference type="EMBL" id="KGO52235.1"/>
    </source>
</evidence>
<reference evidence="9 10" key="1">
    <citation type="journal article" date="2015" name="Mol. Plant Microbe Interact.">
        <title>Genome, transcriptome, and functional analyses of Penicillium expansum provide new insights into secondary metabolism and pathogenicity.</title>
        <authorList>
            <person name="Ballester A.R."/>
            <person name="Marcet-Houben M."/>
            <person name="Levin E."/>
            <person name="Sela N."/>
            <person name="Selma-Lazaro C."/>
            <person name="Carmona L."/>
            <person name="Wisniewski M."/>
            <person name="Droby S."/>
            <person name="Gonzalez-Candelas L."/>
            <person name="Gabaldon T."/>
        </authorList>
    </citation>
    <scope>NUCLEOTIDE SEQUENCE [LARGE SCALE GENOMIC DNA]</scope>
    <source>
        <strain evidence="9 10">MD-8</strain>
    </source>
</reference>
<dbReference type="Gene3D" id="1.20.1250.20">
    <property type="entry name" value="MFS general substrate transporter like domains"/>
    <property type="match status" value="2"/>
</dbReference>
<evidence type="ECO:0000256" key="2">
    <source>
        <dbReference type="ARBA" id="ARBA00022448"/>
    </source>
</evidence>
<dbReference type="PANTHER" id="PTHR43791:SF70">
    <property type="entry name" value="MAJOR FACILITATOR SUPERFAMILY (MFS) PROFILE DOMAIN-CONTAINING PROTEIN"/>
    <property type="match status" value="1"/>
</dbReference>
<evidence type="ECO:0000313" key="10">
    <source>
        <dbReference type="Proteomes" id="UP000030143"/>
    </source>
</evidence>
<evidence type="ECO:0000256" key="7">
    <source>
        <dbReference type="SAM" id="Phobius"/>
    </source>
</evidence>
<feature type="transmembrane region" description="Helical" evidence="7">
    <location>
        <begin position="190"/>
        <end position="208"/>
    </location>
</feature>
<feature type="transmembrane region" description="Helical" evidence="7">
    <location>
        <begin position="412"/>
        <end position="428"/>
    </location>
</feature>
<feature type="transmembrane region" description="Helical" evidence="7">
    <location>
        <begin position="378"/>
        <end position="400"/>
    </location>
</feature>
<evidence type="ECO:0000256" key="1">
    <source>
        <dbReference type="ARBA" id="ARBA00004141"/>
    </source>
</evidence>
<dbReference type="Pfam" id="PF07690">
    <property type="entry name" value="MFS_1"/>
    <property type="match status" value="1"/>
</dbReference>
<organism evidence="9 10">
    <name type="scientific">Penicillium expansum</name>
    <name type="common">Blue mold rot fungus</name>
    <dbReference type="NCBI Taxonomy" id="27334"/>
    <lineage>
        <taxon>Eukaryota</taxon>
        <taxon>Fungi</taxon>
        <taxon>Dikarya</taxon>
        <taxon>Ascomycota</taxon>
        <taxon>Pezizomycotina</taxon>
        <taxon>Eurotiomycetes</taxon>
        <taxon>Eurotiomycetidae</taxon>
        <taxon>Eurotiales</taxon>
        <taxon>Aspergillaceae</taxon>
        <taxon>Penicillium</taxon>
    </lineage>
</organism>
<name>A0A0A2L5S6_PENEN</name>
<accession>A0A0A2L5S6</accession>
<feature type="transmembrane region" description="Helical" evidence="7">
    <location>
        <begin position="448"/>
        <end position="468"/>
    </location>
</feature>
<dbReference type="FunFam" id="1.20.1250.20:FF:000064">
    <property type="entry name" value="MFS allantoate transporter"/>
    <property type="match status" value="1"/>
</dbReference>
<comment type="similarity">
    <text evidence="6">Belongs to the major facilitator superfamily. Allantoate permease family.</text>
</comment>
<dbReference type="PANTHER" id="PTHR43791">
    <property type="entry name" value="PERMEASE-RELATED"/>
    <property type="match status" value="1"/>
</dbReference>
<dbReference type="Proteomes" id="UP000030143">
    <property type="component" value="Unassembled WGS sequence"/>
</dbReference>
<dbReference type="RefSeq" id="XP_016594996.1">
    <property type="nucleotide sequence ID" value="XM_016748154.1"/>
</dbReference>
<feature type="transmembrane region" description="Helical" evidence="7">
    <location>
        <begin position="324"/>
        <end position="345"/>
    </location>
</feature>
<dbReference type="VEuPathDB" id="FungiDB:PEXP_063040"/>
<feature type="transmembrane region" description="Helical" evidence="7">
    <location>
        <begin position="220"/>
        <end position="240"/>
    </location>
</feature>
<evidence type="ECO:0000256" key="4">
    <source>
        <dbReference type="ARBA" id="ARBA00022989"/>
    </source>
</evidence>
<protein>
    <submittedName>
        <fullName evidence="9">Major facilitator superfamily domain, general substrate transporter</fullName>
    </submittedName>
</protein>
<feature type="transmembrane region" description="Helical" evidence="7">
    <location>
        <begin position="288"/>
        <end position="312"/>
    </location>
</feature>
<proteinExistence type="inferred from homology"/>
<dbReference type="InterPro" id="IPR036259">
    <property type="entry name" value="MFS_trans_sf"/>
</dbReference>
<dbReference type="PROSITE" id="PS50850">
    <property type="entry name" value="MFS"/>
    <property type="match status" value="1"/>
</dbReference>
<comment type="subcellular location">
    <subcellularLocation>
        <location evidence="1">Membrane</location>
        <topology evidence="1">Multi-pass membrane protein</topology>
    </subcellularLocation>
</comment>
<keyword evidence="4 7" id="KW-1133">Transmembrane helix</keyword>
<keyword evidence="3 7" id="KW-0812">Transmembrane</keyword>
<feature type="transmembrane region" description="Helical" evidence="7">
    <location>
        <begin position="133"/>
        <end position="151"/>
    </location>
</feature>
<dbReference type="HOGENOM" id="CLU_001265_0_5_1"/>
<keyword evidence="2" id="KW-0813">Transport</keyword>
<evidence type="ECO:0000256" key="6">
    <source>
        <dbReference type="ARBA" id="ARBA00037968"/>
    </source>
</evidence>
<evidence type="ECO:0000256" key="3">
    <source>
        <dbReference type="ARBA" id="ARBA00022692"/>
    </source>
</evidence>
<feature type="transmembrane region" description="Helical" evidence="7">
    <location>
        <begin position="352"/>
        <end position="372"/>
    </location>
</feature>
<dbReference type="STRING" id="27334.A0A0A2L5S6"/>
<comment type="caution">
    <text evidence="9">The sequence shown here is derived from an EMBL/GenBank/DDBJ whole genome shotgun (WGS) entry which is preliminary data.</text>
</comment>
<dbReference type="EMBL" id="JQFZ01000269">
    <property type="protein sequence ID" value="KGO52235.1"/>
    <property type="molecule type" value="Genomic_DNA"/>
</dbReference>
<dbReference type="SUPFAM" id="SSF103473">
    <property type="entry name" value="MFS general substrate transporter"/>
    <property type="match status" value="1"/>
</dbReference>
<feature type="domain" description="Major facilitator superfamily (MFS) profile" evidence="8">
    <location>
        <begin position="61"/>
        <end position="471"/>
    </location>
</feature>
<dbReference type="GO" id="GO:0022857">
    <property type="term" value="F:transmembrane transporter activity"/>
    <property type="evidence" value="ECO:0007669"/>
    <property type="project" value="InterPro"/>
</dbReference>
<dbReference type="AlphaFoldDB" id="A0A0A2L5S6"/>
<keyword evidence="5 7" id="KW-0472">Membrane</keyword>
<feature type="transmembrane region" description="Helical" evidence="7">
    <location>
        <begin position="157"/>
        <end position="178"/>
    </location>
</feature>
<dbReference type="GO" id="GO:0016020">
    <property type="term" value="C:membrane"/>
    <property type="evidence" value="ECO:0007669"/>
    <property type="project" value="UniProtKB-SubCell"/>
</dbReference>
<feature type="transmembrane region" description="Helical" evidence="7">
    <location>
        <begin position="61"/>
        <end position="84"/>
    </location>
</feature>
<dbReference type="InterPro" id="IPR011701">
    <property type="entry name" value="MFS"/>
</dbReference>
<feature type="transmembrane region" description="Helical" evidence="7">
    <location>
        <begin position="104"/>
        <end position="121"/>
    </location>
</feature>